<dbReference type="PANTHER" id="PTHR22604:SF115">
    <property type="entry name" value="DIHYDRODIOL DEHYDROGENASE, PUTATIVE (AFU_ORTHOLOGUE AFUA_1G07520)-RELATED"/>
    <property type="match status" value="1"/>
</dbReference>
<dbReference type="OrthoDB" id="2129491at2759"/>
<evidence type="ECO:0000259" key="7">
    <source>
        <dbReference type="Pfam" id="PF22725"/>
    </source>
</evidence>
<evidence type="ECO:0000256" key="5">
    <source>
        <dbReference type="ARBA" id="ARBA00049233"/>
    </source>
</evidence>
<dbReference type="InterPro" id="IPR055170">
    <property type="entry name" value="GFO_IDH_MocA-like_dom"/>
</dbReference>
<feature type="domain" description="GFO/IDH/MocA-like oxidoreductase" evidence="7">
    <location>
        <begin position="120"/>
        <end position="253"/>
    </location>
</feature>
<dbReference type="InterPro" id="IPR036291">
    <property type="entry name" value="NAD(P)-bd_dom_sf"/>
</dbReference>
<organism evidence="8 9">
    <name type="scientific">Melanomma pulvis-pyrius CBS 109.77</name>
    <dbReference type="NCBI Taxonomy" id="1314802"/>
    <lineage>
        <taxon>Eukaryota</taxon>
        <taxon>Fungi</taxon>
        <taxon>Dikarya</taxon>
        <taxon>Ascomycota</taxon>
        <taxon>Pezizomycotina</taxon>
        <taxon>Dothideomycetes</taxon>
        <taxon>Pleosporomycetidae</taxon>
        <taxon>Pleosporales</taxon>
        <taxon>Melanommataceae</taxon>
        <taxon>Melanomma</taxon>
    </lineage>
</organism>
<dbReference type="EC" id="1.1.1.179" evidence="3"/>
<sequence>PTTRSITDITHTLAAAASSTSSTRAQAFLDEVGAPRAAKAHGSYAALAADPAVDIVYIATPHSHHYANARLCLEAGKHVLCEKPLTVNAAQARILMGVARRKKVFFMEAVWTRFFPAAGEIREVVAGGGLGVVKRVWADLSFWNDVEAQFGTGHRMVNMDLAGGVLLDLGMYSLTWLFQILYHIVPKSERGPPTVVSAMTKYKGTGCDEMTSMLLSFPPHGAHGIATTNIRVSNDASTPPSDPIRIQGTLGDITISSPYRPTSYTLIPATSASRGTLATFKHETITHEVPGGGHGMFWEADECARCVRDGKLESATMPWEETLVIMEVMDQVREQGGLRYKEGLESTAYEVEEKGA</sequence>
<evidence type="ECO:0000256" key="2">
    <source>
        <dbReference type="ARBA" id="ARBA00023002"/>
    </source>
</evidence>
<comment type="catalytic activity">
    <reaction evidence="5">
        <text>D-xylose + NADP(+) = D-xylono-1,5-lactone + NADPH + H(+)</text>
        <dbReference type="Rhea" id="RHEA:22000"/>
        <dbReference type="ChEBI" id="CHEBI:15378"/>
        <dbReference type="ChEBI" id="CHEBI:15867"/>
        <dbReference type="ChEBI" id="CHEBI:53455"/>
        <dbReference type="ChEBI" id="CHEBI:57783"/>
        <dbReference type="ChEBI" id="CHEBI:58349"/>
        <dbReference type="EC" id="1.1.1.179"/>
    </reaction>
</comment>
<dbReference type="AlphaFoldDB" id="A0A6A6X3S1"/>
<proteinExistence type="inferred from homology"/>
<feature type="domain" description="Gfo/Idh/MocA-like oxidoreductase N-terminal" evidence="6">
    <location>
        <begin position="14"/>
        <end position="107"/>
    </location>
</feature>
<dbReference type="InterPro" id="IPR050984">
    <property type="entry name" value="Gfo/Idh/MocA_domain"/>
</dbReference>
<dbReference type="SUPFAM" id="SSF51735">
    <property type="entry name" value="NAD(P)-binding Rossmann-fold domains"/>
    <property type="match status" value="1"/>
</dbReference>
<evidence type="ECO:0000256" key="4">
    <source>
        <dbReference type="ARBA" id="ARBA00042988"/>
    </source>
</evidence>
<evidence type="ECO:0000313" key="9">
    <source>
        <dbReference type="Proteomes" id="UP000799757"/>
    </source>
</evidence>
<dbReference type="GO" id="GO:0000166">
    <property type="term" value="F:nucleotide binding"/>
    <property type="evidence" value="ECO:0007669"/>
    <property type="project" value="InterPro"/>
</dbReference>
<accession>A0A6A6X3S1</accession>
<dbReference type="Proteomes" id="UP000799757">
    <property type="component" value="Unassembled WGS sequence"/>
</dbReference>
<dbReference type="Gene3D" id="3.40.50.720">
    <property type="entry name" value="NAD(P)-binding Rossmann-like Domain"/>
    <property type="match status" value="1"/>
</dbReference>
<keyword evidence="9" id="KW-1185">Reference proteome</keyword>
<dbReference type="InterPro" id="IPR000683">
    <property type="entry name" value="Gfo/Idh/MocA-like_OxRdtase_N"/>
</dbReference>
<reference evidence="8" key="1">
    <citation type="journal article" date="2020" name="Stud. Mycol.">
        <title>101 Dothideomycetes genomes: a test case for predicting lifestyles and emergence of pathogens.</title>
        <authorList>
            <person name="Haridas S."/>
            <person name="Albert R."/>
            <person name="Binder M."/>
            <person name="Bloem J."/>
            <person name="Labutti K."/>
            <person name="Salamov A."/>
            <person name="Andreopoulos B."/>
            <person name="Baker S."/>
            <person name="Barry K."/>
            <person name="Bills G."/>
            <person name="Bluhm B."/>
            <person name="Cannon C."/>
            <person name="Castanera R."/>
            <person name="Culley D."/>
            <person name="Daum C."/>
            <person name="Ezra D."/>
            <person name="Gonzalez J."/>
            <person name="Henrissat B."/>
            <person name="Kuo A."/>
            <person name="Liang C."/>
            <person name="Lipzen A."/>
            <person name="Lutzoni F."/>
            <person name="Magnuson J."/>
            <person name="Mondo S."/>
            <person name="Nolan M."/>
            <person name="Ohm R."/>
            <person name="Pangilinan J."/>
            <person name="Park H.-J."/>
            <person name="Ramirez L."/>
            <person name="Alfaro M."/>
            <person name="Sun H."/>
            <person name="Tritt A."/>
            <person name="Yoshinaga Y."/>
            <person name="Zwiers L.-H."/>
            <person name="Turgeon B."/>
            <person name="Goodwin S."/>
            <person name="Spatafora J."/>
            <person name="Crous P."/>
            <person name="Grigoriev I."/>
        </authorList>
    </citation>
    <scope>NUCLEOTIDE SEQUENCE</scope>
    <source>
        <strain evidence="8">CBS 109.77</strain>
    </source>
</reference>
<dbReference type="Gene3D" id="3.30.360.10">
    <property type="entry name" value="Dihydrodipicolinate Reductase, domain 2"/>
    <property type="match status" value="1"/>
</dbReference>
<dbReference type="Pfam" id="PF22725">
    <property type="entry name" value="GFO_IDH_MocA_C3"/>
    <property type="match status" value="1"/>
</dbReference>
<evidence type="ECO:0000256" key="1">
    <source>
        <dbReference type="ARBA" id="ARBA00010928"/>
    </source>
</evidence>
<dbReference type="Pfam" id="PF01408">
    <property type="entry name" value="GFO_IDH_MocA"/>
    <property type="match status" value="1"/>
</dbReference>
<feature type="non-terminal residue" evidence="8">
    <location>
        <position position="1"/>
    </location>
</feature>
<name>A0A6A6X3S1_9PLEO</name>
<dbReference type="EMBL" id="MU002055">
    <property type="protein sequence ID" value="KAF2790794.1"/>
    <property type="molecule type" value="Genomic_DNA"/>
</dbReference>
<dbReference type="PANTHER" id="PTHR22604">
    <property type="entry name" value="OXIDOREDUCTASES"/>
    <property type="match status" value="1"/>
</dbReference>
<evidence type="ECO:0000313" key="8">
    <source>
        <dbReference type="EMBL" id="KAF2790794.1"/>
    </source>
</evidence>
<gene>
    <name evidence="8" type="ORF">K505DRAFT_327347</name>
</gene>
<dbReference type="SUPFAM" id="SSF55347">
    <property type="entry name" value="Glyceraldehyde-3-phosphate dehydrogenase-like, C-terminal domain"/>
    <property type="match status" value="1"/>
</dbReference>
<protein>
    <recommendedName>
        <fullName evidence="3">D-xylose 1-dehydrogenase (NADP(+), D-xylono-1,5-lactone-forming)</fullName>
        <ecNumber evidence="3">1.1.1.179</ecNumber>
    </recommendedName>
    <alternativeName>
        <fullName evidence="4">D-xylose-NADP dehydrogenase</fullName>
    </alternativeName>
</protein>
<keyword evidence="2" id="KW-0560">Oxidoreductase</keyword>
<dbReference type="GO" id="GO:0047837">
    <property type="term" value="F:D-xylose 1-dehydrogenase (NADP+) activity"/>
    <property type="evidence" value="ECO:0007669"/>
    <property type="project" value="UniProtKB-EC"/>
</dbReference>
<comment type="similarity">
    <text evidence="1">Belongs to the Gfo/Idh/MocA family.</text>
</comment>
<evidence type="ECO:0000259" key="6">
    <source>
        <dbReference type="Pfam" id="PF01408"/>
    </source>
</evidence>
<evidence type="ECO:0000256" key="3">
    <source>
        <dbReference type="ARBA" id="ARBA00038984"/>
    </source>
</evidence>